<dbReference type="AlphaFoldDB" id="A0A916NLZ5"/>
<reference evidence="1" key="1">
    <citation type="submission" date="2021-04" db="EMBL/GenBank/DDBJ databases">
        <authorList>
            <person name="Rodrigo-Torres L."/>
            <person name="Arahal R. D."/>
            <person name="Lucena T."/>
        </authorList>
    </citation>
    <scope>NUCLEOTIDE SEQUENCE</scope>
    <source>
        <strain evidence="1">CECT 9275</strain>
    </source>
</reference>
<comment type="caution">
    <text evidence="1">The sequence shown here is derived from an EMBL/GenBank/DDBJ whole genome shotgun (WGS) entry which is preliminary data.</text>
</comment>
<gene>
    <name evidence="1" type="ORF">DYBT9275_03159</name>
</gene>
<dbReference type="Proteomes" id="UP000680038">
    <property type="component" value="Unassembled WGS sequence"/>
</dbReference>
<evidence type="ECO:0000313" key="1">
    <source>
        <dbReference type="EMBL" id="CAG5003464.1"/>
    </source>
</evidence>
<keyword evidence="2" id="KW-1185">Reference proteome</keyword>
<evidence type="ECO:0000313" key="2">
    <source>
        <dbReference type="Proteomes" id="UP000680038"/>
    </source>
</evidence>
<proteinExistence type="predicted"/>
<name>A0A916NLZ5_9BACT</name>
<organism evidence="1 2">
    <name type="scientific">Dyadobacter helix</name>
    <dbReference type="NCBI Taxonomy" id="2822344"/>
    <lineage>
        <taxon>Bacteria</taxon>
        <taxon>Pseudomonadati</taxon>
        <taxon>Bacteroidota</taxon>
        <taxon>Cytophagia</taxon>
        <taxon>Cytophagales</taxon>
        <taxon>Spirosomataceae</taxon>
        <taxon>Dyadobacter</taxon>
    </lineage>
</organism>
<dbReference type="EMBL" id="CAJRAF010000002">
    <property type="protein sequence ID" value="CAG5003464.1"/>
    <property type="molecule type" value="Genomic_DNA"/>
</dbReference>
<sequence>MTSESRPGAVPLSDAILFVANKFRFAKILQYHTRYIALHSSLYKINTNSN</sequence>
<protein>
    <submittedName>
        <fullName evidence="1">Uncharacterized protein</fullName>
    </submittedName>
</protein>
<accession>A0A916NLZ5</accession>